<dbReference type="InterPro" id="IPR002347">
    <property type="entry name" value="SDR_fam"/>
</dbReference>
<evidence type="ECO:0000313" key="4">
    <source>
        <dbReference type="Proteomes" id="UP000007796"/>
    </source>
</evidence>
<keyword evidence="4" id="KW-1185">Reference proteome</keyword>
<dbReference type="EMBL" id="GL629788">
    <property type="protein sequence ID" value="EFX01785.1"/>
    <property type="molecule type" value="Genomic_DNA"/>
</dbReference>
<gene>
    <name evidence="3" type="ORF">CMQ_8251</name>
</gene>
<dbReference type="SUPFAM" id="SSF51735">
    <property type="entry name" value="NAD(P)-binding Rossmann-fold domains"/>
    <property type="match status" value="1"/>
</dbReference>
<dbReference type="PANTHER" id="PTHR42760">
    <property type="entry name" value="SHORT-CHAIN DEHYDROGENASES/REDUCTASES FAMILY MEMBER"/>
    <property type="match status" value="1"/>
</dbReference>
<dbReference type="GO" id="GO:0016616">
    <property type="term" value="F:oxidoreductase activity, acting on the CH-OH group of donors, NAD or NADP as acceptor"/>
    <property type="evidence" value="ECO:0007669"/>
    <property type="project" value="TreeGrafter"/>
</dbReference>
<dbReference type="PRINTS" id="PR00081">
    <property type="entry name" value="GDHRDH"/>
</dbReference>
<dbReference type="eggNOG" id="KOG0725">
    <property type="taxonomic scope" value="Eukaryota"/>
</dbReference>
<dbReference type="GeneID" id="25981886"/>
<dbReference type="PRINTS" id="PR00080">
    <property type="entry name" value="SDRFAMILY"/>
</dbReference>
<keyword evidence="2" id="KW-0521">NADP</keyword>
<dbReference type="AlphaFoldDB" id="F0XKG6"/>
<dbReference type="InterPro" id="IPR036291">
    <property type="entry name" value="NAD(P)-bd_dom_sf"/>
</dbReference>
<dbReference type="Gene3D" id="3.40.50.720">
    <property type="entry name" value="NAD(P)-binding Rossmann-like Domain"/>
    <property type="match status" value="1"/>
</dbReference>
<dbReference type="HOGENOM" id="CLU_010194_1_0_1"/>
<dbReference type="RefSeq" id="XP_014171267.1">
    <property type="nucleotide sequence ID" value="XM_014315792.1"/>
</dbReference>
<evidence type="ECO:0000256" key="2">
    <source>
        <dbReference type="ARBA" id="ARBA00022857"/>
    </source>
</evidence>
<dbReference type="STRING" id="655863.F0XKG6"/>
<dbReference type="InterPro" id="IPR020904">
    <property type="entry name" value="Sc_DH/Rdtase_CS"/>
</dbReference>
<dbReference type="CDD" id="cd05233">
    <property type="entry name" value="SDR_c"/>
    <property type="match status" value="1"/>
</dbReference>
<dbReference type="OrthoDB" id="47007at2759"/>
<proteinExistence type="inferred from homology"/>
<dbReference type="Pfam" id="PF13561">
    <property type="entry name" value="adh_short_C2"/>
    <property type="match status" value="1"/>
</dbReference>
<dbReference type="PROSITE" id="PS00061">
    <property type="entry name" value="ADH_SHORT"/>
    <property type="match status" value="1"/>
</dbReference>
<protein>
    <submittedName>
        <fullName evidence="3">Short chain dehydrogenase reductase</fullName>
    </submittedName>
</protein>
<dbReference type="Proteomes" id="UP000007796">
    <property type="component" value="Unassembled WGS sequence"/>
</dbReference>
<dbReference type="InParanoid" id="F0XKG6"/>
<accession>F0XKG6</accession>
<name>F0XKG6_GROCL</name>
<comment type="similarity">
    <text evidence="1">Belongs to the short-chain dehydrogenases/reductases (SDR) family.</text>
</comment>
<evidence type="ECO:0000313" key="3">
    <source>
        <dbReference type="EMBL" id="EFX01785.1"/>
    </source>
</evidence>
<reference evidence="3 4" key="1">
    <citation type="journal article" date="2011" name="Proc. Natl. Acad. Sci. U.S.A.">
        <title>Genome and transcriptome analyses of the mountain pine beetle-fungal symbiont Grosmannia clavigera, a lodgepole pine pathogen.</title>
        <authorList>
            <person name="DiGuistini S."/>
            <person name="Wang Y."/>
            <person name="Liao N.Y."/>
            <person name="Taylor G."/>
            <person name="Tanguay P."/>
            <person name="Feau N."/>
            <person name="Henrissat B."/>
            <person name="Chan S.K."/>
            <person name="Hesse-Orce U."/>
            <person name="Alamouti S.M."/>
            <person name="Tsui C.K.M."/>
            <person name="Docking R.T."/>
            <person name="Levasseur A."/>
            <person name="Haridas S."/>
            <person name="Robertson G."/>
            <person name="Birol I."/>
            <person name="Holt R.A."/>
            <person name="Marra M.A."/>
            <person name="Hamelin R.C."/>
            <person name="Hirst M."/>
            <person name="Jones S.J.M."/>
            <person name="Bohlmann J."/>
            <person name="Breuil C."/>
        </authorList>
    </citation>
    <scope>NUCLEOTIDE SEQUENCE [LARGE SCALE GENOMIC DNA]</scope>
    <source>
        <strain evidence="4">kw1407 / UAMH 11150</strain>
    </source>
</reference>
<organism evidence="4">
    <name type="scientific">Grosmannia clavigera (strain kw1407 / UAMH 11150)</name>
    <name type="common">Blue stain fungus</name>
    <name type="synonym">Graphiocladiella clavigera</name>
    <dbReference type="NCBI Taxonomy" id="655863"/>
    <lineage>
        <taxon>Eukaryota</taxon>
        <taxon>Fungi</taxon>
        <taxon>Dikarya</taxon>
        <taxon>Ascomycota</taxon>
        <taxon>Pezizomycotina</taxon>
        <taxon>Sordariomycetes</taxon>
        <taxon>Sordariomycetidae</taxon>
        <taxon>Ophiostomatales</taxon>
        <taxon>Ophiostomataceae</taxon>
        <taxon>Leptographium</taxon>
    </lineage>
</organism>
<sequence length="282" mass="29858">MAASTRTAQLIALVGRSSSPRVGATVLSSPARRLFPAVQHRSFASSPARAGQLDGKRIIVTVGAMGIGESVVRAYAAEGARVWCDGHGAWVGRLSACRRVVQGVGGLDVMVNVAGIQKHAVPEDVSEELVEAIMKVNLFGTLYTSSVAYHLFKKYGGGGVILNFGSYEGLTAGHHNAIYGATKGGVHTWTRSVAREWGPAGVRVNAVLPYVATPMYDDFIGAMSPEQLAAHKRELKEQFPLGGNLGDPLKDLGPVMVFLASDASHWMTGQLFPVDGGYVAVR</sequence>
<evidence type="ECO:0000256" key="1">
    <source>
        <dbReference type="ARBA" id="ARBA00006484"/>
    </source>
</evidence>